<reference evidence="1 2" key="1">
    <citation type="journal article" date="2019" name="Int. J. Syst. Evol. Microbiol.">
        <title>The Global Catalogue of Microorganisms (GCM) 10K type strain sequencing project: providing services to taxonomists for standard genome sequencing and annotation.</title>
        <authorList>
            <consortium name="The Broad Institute Genomics Platform"/>
            <consortium name="The Broad Institute Genome Sequencing Center for Infectious Disease"/>
            <person name="Wu L."/>
            <person name="Ma J."/>
        </authorList>
    </citation>
    <scope>NUCLEOTIDE SEQUENCE [LARGE SCALE GENOMIC DNA]</scope>
    <source>
        <strain evidence="1 2">JCM 4395</strain>
    </source>
</reference>
<gene>
    <name evidence="1" type="ORF">GCM10010276_38120</name>
</gene>
<dbReference type="Proteomes" id="UP001501777">
    <property type="component" value="Unassembled WGS sequence"/>
</dbReference>
<proteinExistence type="predicted"/>
<evidence type="ECO:0000313" key="1">
    <source>
        <dbReference type="EMBL" id="GAA2494241.1"/>
    </source>
</evidence>
<protein>
    <submittedName>
        <fullName evidence="1">Uncharacterized protein</fullName>
    </submittedName>
</protein>
<organism evidence="1 2">
    <name type="scientific">Streptomyces longisporus</name>
    <dbReference type="NCBI Taxonomy" id="1948"/>
    <lineage>
        <taxon>Bacteria</taxon>
        <taxon>Bacillati</taxon>
        <taxon>Actinomycetota</taxon>
        <taxon>Actinomycetes</taxon>
        <taxon>Kitasatosporales</taxon>
        <taxon>Streptomycetaceae</taxon>
        <taxon>Streptomyces</taxon>
    </lineage>
</organism>
<evidence type="ECO:0000313" key="2">
    <source>
        <dbReference type="Proteomes" id="UP001501777"/>
    </source>
</evidence>
<keyword evidence="2" id="KW-1185">Reference proteome</keyword>
<comment type="caution">
    <text evidence="1">The sequence shown here is derived from an EMBL/GenBank/DDBJ whole genome shotgun (WGS) entry which is preliminary data.</text>
</comment>
<name>A0ABN3M5V0_STRLO</name>
<dbReference type="EMBL" id="BAAASG010000008">
    <property type="protein sequence ID" value="GAA2494241.1"/>
    <property type="molecule type" value="Genomic_DNA"/>
</dbReference>
<accession>A0ABN3M5V0</accession>
<sequence>MFSVCVPSTIGAATGCLGRTAGCGGRTPALRPNRPGIAATPRLRGARYAALVAAGSPALTVGIGRLGGPDSAGTCGLLESVALPVLLSRAVGAVPGLRTAEAVAAIAIPLRRLPRSRQTGSQTASPGPC</sequence>